<feature type="domain" description="ParB-related ThiF-related cassette protein E" evidence="2">
    <location>
        <begin position="1"/>
        <end position="171"/>
    </location>
</feature>
<dbReference type="EMBL" id="CP035107">
    <property type="protein sequence ID" value="QAR30283.1"/>
    <property type="molecule type" value="Genomic_DNA"/>
</dbReference>
<name>A0A410JQ38_ORNRH</name>
<organism evidence="3 4">
    <name type="scientific">Ornithobacterium rhinotracheale</name>
    <dbReference type="NCBI Taxonomy" id="28251"/>
    <lineage>
        <taxon>Bacteria</taxon>
        <taxon>Pseudomonadati</taxon>
        <taxon>Bacteroidota</taxon>
        <taxon>Flavobacteriia</taxon>
        <taxon>Flavobacteriales</taxon>
        <taxon>Weeksellaceae</taxon>
        <taxon>Ornithobacterium</taxon>
    </lineage>
</organism>
<evidence type="ECO:0000259" key="2">
    <source>
        <dbReference type="Pfam" id="PF19556"/>
    </source>
</evidence>
<evidence type="ECO:0000256" key="1">
    <source>
        <dbReference type="SAM" id="MobiDB-lite"/>
    </source>
</evidence>
<evidence type="ECO:0000313" key="4">
    <source>
        <dbReference type="Proteomes" id="UP000287701"/>
    </source>
</evidence>
<sequence length="172" mass="19844">MNTNFFKQIAELNTEGIINLTIKKDTENIVISILLNNDACGDKAKHLIPPLTIKGTAEELDEQFFATITPPIESTSKLMVNMESYLKAQEEAQRQSAMEKEKAEKEKKAEVKRQKKYDELMEKVEELAKQDKPREAWTKLPSIEEYPEHADKIRKRRTELSAIFQPSLFSTE</sequence>
<dbReference type="Proteomes" id="UP000287701">
    <property type="component" value="Chromosome"/>
</dbReference>
<dbReference type="OrthoDB" id="1050181at2"/>
<feature type="region of interest" description="Disordered" evidence="1">
    <location>
        <begin position="90"/>
        <end position="114"/>
    </location>
</feature>
<proteinExistence type="predicted"/>
<dbReference type="InterPro" id="IPR022273">
    <property type="entry name" value="PRTRC_protein-E"/>
</dbReference>
<protein>
    <submittedName>
        <fullName evidence="3">PRTRC system protein E</fullName>
    </submittedName>
</protein>
<reference evidence="3 4" key="1">
    <citation type="submission" date="2019-01" db="EMBL/GenBank/DDBJ databases">
        <title>Whole Genome of Ornithobacterium rhinotracheale FARPER-174b.</title>
        <authorList>
            <person name="Tataje-Lavanda L.A."/>
            <person name="Montalvan A."/>
            <person name="Montesinos R."/>
            <person name="Zimic M."/>
            <person name="Fernandez-Sanchez M."/>
            <person name="Fernandez-Diaz M."/>
        </authorList>
    </citation>
    <scope>NUCLEOTIDE SEQUENCE [LARGE SCALE GENOMIC DNA]</scope>
    <source>
        <strain evidence="3 4">FARPER-174b</strain>
    </source>
</reference>
<dbReference type="RefSeq" id="WP_128500782.1">
    <property type="nucleotide sequence ID" value="NZ_CP035107.1"/>
</dbReference>
<evidence type="ECO:0000313" key="3">
    <source>
        <dbReference type="EMBL" id="QAR30283.1"/>
    </source>
</evidence>
<accession>A0A410JQ38</accession>
<dbReference type="Pfam" id="PF19556">
    <property type="entry name" value="PRTRC_E"/>
    <property type="match status" value="1"/>
</dbReference>
<dbReference type="AlphaFoldDB" id="A0A410JQ38"/>
<dbReference type="NCBIfam" id="TIGR03741">
    <property type="entry name" value="PRTRC_E"/>
    <property type="match status" value="1"/>
</dbReference>
<gene>
    <name evidence="3" type="ORF">EQP59_02360</name>
</gene>